<evidence type="ECO:0008006" key="6">
    <source>
        <dbReference type="Google" id="ProtNLM"/>
    </source>
</evidence>
<reference evidence="2 4" key="1">
    <citation type="submission" date="2017-01" db="EMBL/GenBank/DDBJ databases">
        <authorList>
            <person name="Varghese N."/>
            <person name="Submissions S."/>
        </authorList>
    </citation>
    <scope>NUCLEOTIDE SEQUENCE [LARGE SCALE GENOMIC DNA]</scope>
    <source>
        <strain evidence="2 4">ATCC 33342</strain>
    </source>
</reference>
<accession>A0A377GHU6</accession>
<dbReference type="RefSeq" id="WP_064276583.1">
    <property type="nucleotide sequence ID" value="NZ_CAAAIV010000034.1"/>
</dbReference>
<evidence type="ECO:0000313" key="5">
    <source>
        <dbReference type="Proteomes" id="UP000254374"/>
    </source>
</evidence>
<evidence type="ECO:0000313" key="4">
    <source>
        <dbReference type="Proteomes" id="UP000186808"/>
    </source>
</evidence>
<dbReference type="EMBL" id="UGGV01000001">
    <property type="protein sequence ID" value="STO24123.1"/>
    <property type="molecule type" value="Genomic_DNA"/>
</dbReference>
<reference evidence="3 5" key="2">
    <citation type="submission" date="2018-06" db="EMBL/GenBank/DDBJ databases">
        <authorList>
            <consortium name="Pathogen Informatics"/>
            <person name="Doyle S."/>
        </authorList>
    </citation>
    <scope>NUCLEOTIDE SEQUENCE [LARGE SCALE GENOMIC DNA]</scope>
    <source>
        <strain evidence="3 5">NCTC11401</strain>
    </source>
</reference>
<evidence type="ECO:0000313" key="3">
    <source>
        <dbReference type="EMBL" id="STO24123.1"/>
    </source>
</evidence>
<evidence type="ECO:0000313" key="2">
    <source>
        <dbReference type="EMBL" id="SIR52057.1"/>
    </source>
</evidence>
<name>A0A377GHU6_9GAMM</name>
<protein>
    <recommendedName>
        <fullName evidence="6">Lipoprotein</fullName>
    </recommendedName>
</protein>
<sequence length="123" mass="14152">MKRLIPCLVLLPFLTSCEMTEPEYYDAGYYHTVPPRAEIYGFDERPHDYRHPSPYHKSHTKTHGAAVQPKIHGHKQTHEHTSNQKQVVVKNTNQSNVHGHEKKKNQVVKHHPSESGSKVVVTE</sequence>
<keyword evidence="4" id="KW-1185">Reference proteome</keyword>
<dbReference type="AlphaFoldDB" id="A0A377GHU6"/>
<feature type="compositionally biased region" description="Basic residues" evidence="1">
    <location>
        <begin position="53"/>
        <end position="62"/>
    </location>
</feature>
<evidence type="ECO:0000256" key="1">
    <source>
        <dbReference type="SAM" id="MobiDB-lite"/>
    </source>
</evidence>
<feature type="compositionally biased region" description="Polar residues" evidence="1">
    <location>
        <begin position="83"/>
        <end position="97"/>
    </location>
</feature>
<dbReference type="PROSITE" id="PS51257">
    <property type="entry name" value="PROKAR_LIPOPROTEIN"/>
    <property type="match status" value="1"/>
</dbReference>
<dbReference type="Proteomes" id="UP000186808">
    <property type="component" value="Unassembled WGS sequence"/>
</dbReference>
<feature type="compositionally biased region" description="Basic residues" evidence="1">
    <location>
        <begin position="100"/>
        <end position="110"/>
    </location>
</feature>
<dbReference type="EMBL" id="FTNL01000014">
    <property type="protein sequence ID" value="SIR52057.1"/>
    <property type="molecule type" value="Genomic_DNA"/>
</dbReference>
<dbReference type="Proteomes" id="UP000254374">
    <property type="component" value="Unassembled WGS sequence"/>
</dbReference>
<gene>
    <name evidence="3" type="ORF">NCTC11401_00929</name>
    <name evidence="2" type="ORF">SAMN05421777_11451</name>
</gene>
<proteinExistence type="predicted"/>
<dbReference type="STRING" id="464.Lgor_1927"/>
<organism evidence="3 5">
    <name type="scientific">Fluoribacter gormanii</name>
    <dbReference type="NCBI Taxonomy" id="464"/>
    <lineage>
        <taxon>Bacteria</taxon>
        <taxon>Pseudomonadati</taxon>
        <taxon>Pseudomonadota</taxon>
        <taxon>Gammaproteobacteria</taxon>
        <taxon>Legionellales</taxon>
        <taxon>Legionellaceae</taxon>
        <taxon>Fluoribacter</taxon>
    </lineage>
</organism>
<feature type="region of interest" description="Disordered" evidence="1">
    <location>
        <begin position="43"/>
        <end position="123"/>
    </location>
</feature>